<dbReference type="PANTHER" id="PTHR30474">
    <property type="entry name" value="CELL CYCLE PROTEIN"/>
    <property type="match status" value="1"/>
</dbReference>
<dbReference type="EMBL" id="AODL01000006">
    <property type="protein sequence ID" value="EUJ45956.1"/>
    <property type="molecule type" value="Genomic_DNA"/>
</dbReference>
<name>W7DEN8_9LIST</name>
<proteinExistence type="predicted"/>
<feature type="transmembrane region" description="Helical" evidence="6">
    <location>
        <begin position="7"/>
        <end position="29"/>
    </location>
</feature>
<dbReference type="GO" id="GO:0008360">
    <property type="term" value="P:regulation of cell shape"/>
    <property type="evidence" value="ECO:0007669"/>
    <property type="project" value="UniProtKB-KW"/>
</dbReference>
<dbReference type="GO" id="GO:0032153">
    <property type="term" value="C:cell division site"/>
    <property type="evidence" value="ECO:0007669"/>
    <property type="project" value="TreeGrafter"/>
</dbReference>
<keyword evidence="7" id="KW-0132">Cell division</keyword>
<sequence>MKNKFSTYVIAGFAMMFAFNIFENIAMTIGMMSLTGIPLPFISYGGSSILGNVLALGTMLAVIKPDNKETLHNA</sequence>
<dbReference type="Proteomes" id="UP000019248">
    <property type="component" value="Unassembled WGS sequence"/>
</dbReference>
<dbReference type="GO" id="GO:0015648">
    <property type="term" value="F:lipid-linked peptidoglycan transporter activity"/>
    <property type="evidence" value="ECO:0007669"/>
    <property type="project" value="TreeGrafter"/>
</dbReference>
<dbReference type="PANTHER" id="PTHR30474:SF1">
    <property type="entry name" value="PEPTIDOGLYCAN GLYCOSYLTRANSFERASE MRDB"/>
    <property type="match status" value="1"/>
</dbReference>
<keyword evidence="3" id="KW-0133">Cell shape</keyword>
<keyword evidence="7" id="KW-0131">Cell cycle</keyword>
<reference evidence="7 8" key="1">
    <citation type="journal article" date="2014" name="Int. J. Syst. Evol. Microbiol.">
        <title>Listeria floridensis sp. nov., Listeria aquatica sp. nov., Listeria cornellensis sp. nov., Listeria riparia sp. nov. and Listeria grandensis sp. nov., from agricultural and natural environments.</title>
        <authorList>
            <person name="den Bakker H.C."/>
            <person name="Warchocki S."/>
            <person name="Wright E.M."/>
            <person name="Allred A.F."/>
            <person name="Ahlstrom C."/>
            <person name="Manuel C.S."/>
            <person name="Stasiewicz M.J."/>
            <person name="Burrell A."/>
            <person name="Roof S."/>
            <person name="Strawn L."/>
            <person name="Fortes E.D."/>
            <person name="Nightingale K.K."/>
            <person name="Kephart D."/>
            <person name="Wiedmann M."/>
        </authorList>
    </citation>
    <scope>NUCLEOTIDE SEQUENCE [LARGE SCALE GENOMIC DNA]</scope>
    <source>
        <strain evidence="7 8">FSL S10-1204</strain>
    </source>
</reference>
<evidence type="ECO:0000256" key="2">
    <source>
        <dbReference type="ARBA" id="ARBA00022692"/>
    </source>
</evidence>
<keyword evidence="4 6" id="KW-1133">Transmembrane helix</keyword>
<evidence type="ECO:0000256" key="1">
    <source>
        <dbReference type="ARBA" id="ARBA00004141"/>
    </source>
</evidence>
<dbReference type="GO" id="GO:0005886">
    <property type="term" value="C:plasma membrane"/>
    <property type="evidence" value="ECO:0007669"/>
    <property type="project" value="TreeGrafter"/>
</dbReference>
<dbReference type="InterPro" id="IPR001182">
    <property type="entry name" value="FtsW/RodA"/>
</dbReference>
<keyword evidence="8" id="KW-1185">Reference proteome</keyword>
<evidence type="ECO:0000256" key="5">
    <source>
        <dbReference type="ARBA" id="ARBA00023136"/>
    </source>
</evidence>
<dbReference type="PATRIC" id="fig|1265816.5.peg.962"/>
<evidence type="ECO:0000256" key="6">
    <source>
        <dbReference type="SAM" id="Phobius"/>
    </source>
</evidence>
<dbReference type="Pfam" id="PF01098">
    <property type="entry name" value="FTSW_RODA_SPOVE"/>
    <property type="match status" value="1"/>
</dbReference>
<evidence type="ECO:0000313" key="7">
    <source>
        <dbReference type="EMBL" id="EUJ45956.1"/>
    </source>
</evidence>
<dbReference type="GO" id="GO:0051301">
    <property type="term" value="P:cell division"/>
    <property type="evidence" value="ECO:0007669"/>
    <property type="project" value="UniProtKB-KW"/>
</dbReference>
<dbReference type="AlphaFoldDB" id="W7DEN8"/>
<gene>
    <name evidence="7" type="ORF">PRIP_04888</name>
</gene>
<evidence type="ECO:0000256" key="4">
    <source>
        <dbReference type="ARBA" id="ARBA00022989"/>
    </source>
</evidence>
<keyword evidence="5 6" id="KW-0472">Membrane</keyword>
<protein>
    <submittedName>
        <fullName evidence="7">Putative cell division protein FtsW</fullName>
    </submittedName>
</protein>
<organism evidence="7 8">
    <name type="scientific">Listeria riparia FSL S10-1204</name>
    <dbReference type="NCBI Taxonomy" id="1265816"/>
    <lineage>
        <taxon>Bacteria</taxon>
        <taxon>Bacillati</taxon>
        <taxon>Bacillota</taxon>
        <taxon>Bacilli</taxon>
        <taxon>Bacillales</taxon>
        <taxon>Listeriaceae</taxon>
        <taxon>Listeria</taxon>
    </lineage>
</organism>
<comment type="subcellular location">
    <subcellularLocation>
        <location evidence="1">Membrane</location>
        <topology evidence="1">Multi-pass membrane protein</topology>
    </subcellularLocation>
</comment>
<comment type="caution">
    <text evidence="7">The sequence shown here is derived from an EMBL/GenBank/DDBJ whole genome shotgun (WGS) entry which is preliminary data.</text>
</comment>
<feature type="transmembrane region" description="Helical" evidence="6">
    <location>
        <begin position="41"/>
        <end position="63"/>
    </location>
</feature>
<keyword evidence="2 6" id="KW-0812">Transmembrane</keyword>
<dbReference type="OrthoDB" id="9812661at2"/>
<accession>W7DEN8</accession>
<evidence type="ECO:0000313" key="8">
    <source>
        <dbReference type="Proteomes" id="UP000019248"/>
    </source>
</evidence>
<evidence type="ECO:0000256" key="3">
    <source>
        <dbReference type="ARBA" id="ARBA00022960"/>
    </source>
</evidence>